<name>A0A0A8ZR75_ARUDO</name>
<sequence length="15" mass="1788">MKLDSLRPQSEKNEI</sequence>
<reference evidence="1" key="2">
    <citation type="journal article" date="2015" name="Data Brief">
        <title>Shoot transcriptome of the giant reed, Arundo donax.</title>
        <authorList>
            <person name="Barrero R.A."/>
            <person name="Guerrero F.D."/>
            <person name="Moolhuijzen P."/>
            <person name="Goolsby J.A."/>
            <person name="Tidwell J."/>
            <person name="Bellgard S.E."/>
            <person name="Bellgard M.I."/>
        </authorList>
    </citation>
    <scope>NUCLEOTIDE SEQUENCE</scope>
    <source>
        <tissue evidence="1">Shoot tissue taken approximately 20 cm above the soil surface</tissue>
    </source>
</reference>
<proteinExistence type="predicted"/>
<reference evidence="1" key="1">
    <citation type="submission" date="2014-09" db="EMBL/GenBank/DDBJ databases">
        <authorList>
            <person name="Magalhaes I.L.F."/>
            <person name="Oliveira U."/>
            <person name="Santos F.R."/>
            <person name="Vidigal T.H.D.A."/>
            <person name="Brescovit A.D."/>
            <person name="Santos A.J."/>
        </authorList>
    </citation>
    <scope>NUCLEOTIDE SEQUENCE</scope>
    <source>
        <tissue evidence="1">Shoot tissue taken approximately 20 cm above the soil surface</tissue>
    </source>
</reference>
<evidence type="ECO:0000313" key="1">
    <source>
        <dbReference type="EMBL" id="JAD37342.1"/>
    </source>
</evidence>
<organism evidence="1">
    <name type="scientific">Arundo donax</name>
    <name type="common">Giant reed</name>
    <name type="synonym">Donax arundinaceus</name>
    <dbReference type="NCBI Taxonomy" id="35708"/>
    <lineage>
        <taxon>Eukaryota</taxon>
        <taxon>Viridiplantae</taxon>
        <taxon>Streptophyta</taxon>
        <taxon>Embryophyta</taxon>
        <taxon>Tracheophyta</taxon>
        <taxon>Spermatophyta</taxon>
        <taxon>Magnoliopsida</taxon>
        <taxon>Liliopsida</taxon>
        <taxon>Poales</taxon>
        <taxon>Poaceae</taxon>
        <taxon>PACMAD clade</taxon>
        <taxon>Arundinoideae</taxon>
        <taxon>Arundineae</taxon>
        <taxon>Arundo</taxon>
    </lineage>
</organism>
<dbReference type="EMBL" id="GBRH01260553">
    <property type="protein sequence ID" value="JAD37342.1"/>
    <property type="molecule type" value="Transcribed_RNA"/>
</dbReference>
<protein>
    <submittedName>
        <fullName evidence="1">Uncharacterized protein</fullName>
    </submittedName>
</protein>
<accession>A0A0A8ZR75</accession>